<dbReference type="Proteomes" id="UP001174936">
    <property type="component" value="Unassembled WGS sequence"/>
</dbReference>
<feature type="compositionally biased region" description="Pro residues" evidence="1">
    <location>
        <begin position="990"/>
        <end position="1003"/>
    </location>
</feature>
<gene>
    <name evidence="3" type="ORF">B0T16DRAFT_444342</name>
</gene>
<evidence type="ECO:0000259" key="2">
    <source>
        <dbReference type="Pfam" id="PF12708"/>
    </source>
</evidence>
<dbReference type="Gene3D" id="2.160.20.10">
    <property type="entry name" value="Single-stranded right-handed beta-helix, Pectin lyase-like"/>
    <property type="match status" value="1"/>
</dbReference>
<dbReference type="AlphaFoldDB" id="A0AA39Y937"/>
<reference evidence="3" key="1">
    <citation type="submission" date="2023-06" db="EMBL/GenBank/DDBJ databases">
        <title>Genome-scale phylogeny and comparative genomics of the fungal order Sordariales.</title>
        <authorList>
            <consortium name="Lawrence Berkeley National Laboratory"/>
            <person name="Hensen N."/>
            <person name="Bonometti L."/>
            <person name="Westerberg I."/>
            <person name="Brannstrom I.O."/>
            <person name="Guillou S."/>
            <person name="Cros-Aarteil S."/>
            <person name="Calhoun S."/>
            <person name="Haridas S."/>
            <person name="Kuo A."/>
            <person name="Mondo S."/>
            <person name="Pangilinan J."/>
            <person name="Riley R."/>
            <person name="Labutti K."/>
            <person name="Andreopoulos B."/>
            <person name="Lipzen A."/>
            <person name="Chen C."/>
            <person name="Yanf M."/>
            <person name="Daum C."/>
            <person name="Ng V."/>
            <person name="Clum A."/>
            <person name="Steindorff A."/>
            <person name="Ohm R."/>
            <person name="Martin F."/>
            <person name="Silar P."/>
            <person name="Natvig D."/>
            <person name="Lalanne C."/>
            <person name="Gautier V."/>
            <person name="Ament-Velasquez S.L."/>
            <person name="Kruys A."/>
            <person name="Hutchinson M.I."/>
            <person name="Powell A.J."/>
            <person name="Barry K."/>
            <person name="Miller A.N."/>
            <person name="Grigoriev I.V."/>
            <person name="Debuchy R."/>
            <person name="Gladieux P."/>
            <person name="Thoren M.H."/>
            <person name="Johannesson H."/>
        </authorList>
    </citation>
    <scope>NUCLEOTIDE SEQUENCE</scope>
    <source>
        <strain evidence="3">SMH2532-1</strain>
    </source>
</reference>
<dbReference type="InterPro" id="IPR011050">
    <property type="entry name" value="Pectin_lyase_fold/virulence"/>
</dbReference>
<feature type="region of interest" description="Disordered" evidence="1">
    <location>
        <begin position="990"/>
        <end position="1024"/>
    </location>
</feature>
<dbReference type="InterPro" id="IPR024535">
    <property type="entry name" value="RHGA/B-epi-like_pectate_lyase"/>
</dbReference>
<dbReference type="GO" id="GO:0004650">
    <property type="term" value="F:polygalacturonase activity"/>
    <property type="evidence" value="ECO:0007669"/>
    <property type="project" value="InterPro"/>
</dbReference>
<dbReference type="Pfam" id="PF12708">
    <property type="entry name" value="Pect-lyase_RHGA_epim"/>
    <property type="match status" value="1"/>
</dbReference>
<dbReference type="InterPro" id="IPR039279">
    <property type="entry name" value="QRT3-like"/>
</dbReference>
<feature type="region of interest" description="Disordered" evidence="1">
    <location>
        <begin position="1"/>
        <end position="71"/>
    </location>
</feature>
<dbReference type="SUPFAM" id="SSF51126">
    <property type="entry name" value="Pectin lyase-like"/>
    <property type="match status" value="1"/>
</dbReference>
<dbReference type="InterPro" id="IPR012334">
    <property type="entry name" value="Pectin_lyas_fold"/>
</dbReference>
<dbReference type="EMBL" id="JAULSV010000003">
    <property type="protein sequence ID" value="KAK0648213.1"/>
    <property type="molecule type" value="Genomic_DNA"/>
</dbReference>
<evidence type="ECO:0000313" key="3">
    <source>
        <dbReference type="EMBL" id="KAK0648213.1"/>
    </source>
</evidence>
<feature type="compositionally biased region" description="Pro residues" evidence="1">
    <location>
        <begin position="55"/>
        <end position="64"/>
    </location>
</feature>
<organism evidence="3 4">
    <name type="scientific">Cercophora newfieldiana</name>
    <dbReference type="NCBI Taxonomy" id="92897"/>
    <lineage>
        <taxon>Eukaryota</taxon>
        <taxon>Fungi</taxon>
        <taxon>Dikarya</taxon>
        <taxon>Ascomycota</taxon>
        <taxon>Pezizomycotina</taxon>
        <taxon>Sordariomycetes</taxon>
        <taxon>Sordariomycetidae</taxon>
        <taxon>Sordariales</taxon>
        <taxon>Lasiosphaeriaceae</taxon>
        <taxon>Cercophora</taxon>
    </lineage>
</organism>
<dbReference type="PANTHER" id="PTHR33928">
    <property type="entry name" value="POLYGALACTURONASE QRT3"/>
    <property type="match status" value="1"/>
</dbReference>
<feature type="domain" description="Rhamnogalacturonase A/B/Epimerase-like pectate lyase" evidence="2">
    <location>
        <begin position="433"/>
        <end position="487"/>
    </location>
</feature>
<comment type="caution">
    <text evidence="3">The sequence shown here is derived from an EMBL/GenBank/DDBJ whole genome shotgun (WGS) entry which is preliminary data.</text>
</comment>
<protein>
    <recommendedName>
        <fullName evidence="2">Rhamnogalacturonase A/B/Epimerase-like pectate lyase domain-containing protein</fullName>
    </recommendedName>
</protein>
<sequence>MGSTAEQQSSTSSVPETVTKDAPPPPPYSQLPAAATPKKSWIGQVLSRLGSRQQQPPPKAPEPAPASALEELPKRPMKKCARCNRIFLFPIRDTDRTDLRICGRYHPYRRRDINSIVAENKAIKKCWFPEGAWVRECCLLVNEKLESEKDKKHPQFYGCMNSKEQHVPKDSTSVEMTPVDTAVVALFGTFRAEEISLPRPIKQLHREPVRARLAAFEELPVGDDELGTTEERTQGQSVTSLFHDIYSRSGRPNHYDTEDGDLPVPPLELRYFEYFLRRHLHARIKADAFHPDEYKRNFEKYFACTRDTTPGIPIGLQIQVHGGTIEKVKFNLFSIAITNVPTVVKYDNGQTLLAGTSGSQTIAARGVGKRYDADNGESSGVWQSGAPYAKVPKISPSLLKSPGNQLSGCFERSKPQYETVPASNFINTKSAPYNAAGNGAADDTVVLNSALAASASSGKILWIPAGVYLVTDTVLVPKGAKVVGQSWSQIMGSGTKFSNINSPYPVVKVGNVGDVGTVEIQGLLFTWNIYESSPGAAAMWDTHVRVGGAKGTNLQVENCPKLTGATQIDIYLGRGESKGPVWLGTASEHCILYQYQTYNAQNIFMGMIQTESPYYQVTPKAPTPFPVSTVFPEDPKFGLSSDPASRRCAVSWAVRILNSANIYIYGAGLYSWFQQYPLITKASVEMMSPRGGVGKDNKINFCDIVMAWMGSASNSGGAGSGGIIPRSPASATVIPFPATTVIPTQTFTVAGAVVSQVDNTPSDGNQNVLPGPGAALCLKCDLFRLITSTYCGVGGSVSNPIVIGAGTAIPRPLILPRGYKPNQPVKDDRGTWYLPNNPLPSDIVVPIGFIFPIPFIIPRGLPLSDLWSDDGQNDDTNGTLYLPPGFWAGDRKVSCYYPCTLVFPPLTTTTTWDPPSVTVTTSGRTTTTDPPPYTTEWISISKTTIASDSGSPETRVVQPSPAPKPLCFTLDLIIIKIQLCPPELKPFPPPVPSITIFPPPPGQRPEQDNKPTPEQQQSEEIEDEEDYGVCLLVDVLDDEDYWDSSDSDNTYPGAGADNQPDGTVTVIAPPPKPATPTPNVPIKYRETTRCYFTGLMGYRDTWRAHGQQFCDQFAGTELDGMPGADMAKDAHRKWSYNWDSTGFTWTFASVDALPGCSDEGREKRWLV</sequence>
<evidence type="ECO:0000313" key="4">
    <source>
        <dbReference type="Proteomes" id="UP001174936"/>
    </source>
</evidence>
<proteinExistence type="predicted"/>
<name>A0AA39Y937_9PEZI</name>
<accession>A0AA39Y937</accession>
<feature type="compositionally biased region" description="Polar residues" evidence="1">
    <location>
        <begin position="1"/>
        <end position="16"/>
    </location>
</feature>
<keyword evidence="4" id="KW-1185">Reference proteome</keyword>
<dbReference type="PANTHER" id="PTHR33928:SF2">
    <property type="entry name" value="PECTATE LYASE SUPERFAMILY PROTEIN DOMAIN-CONTAINING PROTEIN-RELATED"/>
    <property type="match status" value="1"/>
</dbReference>
<evidence type="ECO:0000256" key="1">
    <source>
        <dbReference type="SAM" id="MobiDB-lite"/>
    </source>
</evidence>